<dbReference type="AlphaFoldDB" id="A0A3E2N2G9"/>
<gene>
    <name evidence="1" type="ORF">DAVIS_00302</name>
</gene>
<dbReference type="EMBL" id="PEDF01000013">
    <property type="protein sequence ID" value="RFZ47589.1"/>
    <property type="molecule type" value="Genomic_DNA"/>
</dbReference>
<comment type="caution">
    <text evidence="1">The sequence shown here is derived from an EMBL/GenBank/DDBJ whole genome shotgun (WGS) entry which is preliminary data.</text>
</comment>
<dbReference type="SUPFAM" id="SSF51197">
    <property type="entry name" value="Clavaminate synthase-like"/>
    <property type="match status" value="1"/>
</dbReference>
<dbReference type="Gene3D" id="2.60.120.620">
    <property type="entry name" value="q2cbj1_9rhob like domain"/>
    <property type="match status" value="1"/>
</dbReference>
<reference evidence="1 2" key="1">
    <citation type="journal article" date="2018" name="Sci. Rep.">
        <title>Extensive genomic diversity among Mycobacterium marinum strains revealed by whole genome sequencing.</title>
        <authorList>
            <person name="Das S."/>
            <person name="Pettersson B.M."/>
            <person name="Behra P.R."/>
            <person name="Mallick A."/>
            <person name="Cheramie M."/>
            <person name="Ramesh M."/>
            <person name="Shirreff L."/>
            <person name="DuCote T."/>
            <person name="Dasgupta S."/>
            <person name="Ennis D.G."/>
            <person name="Kirsebom L.A."/>
        </authorList>
    </citation>
    <scope>NUCLEOTIDE SEQUENCE [LARGE SCALE GENOMIC DNA]</scope>
    <source>
        <strain evidence="1 2">Davis1</strain>
    </source>
</reference>
<evidence type="ECO:0000313" key="1">
    <source>
        <dbReference type="EMBL" id="RFZ47589.1"/>
    </source>
</evidence>
<dbReference type="OMA" id="WSTENDS"/>
<organism evidence="1 2">
    <name type="scientific">Mycobacterium marinum</name>
    <dbReference type="NCBI Taxonomy" id="1781"/>
    <lineage>
        <taxon>Bacteria</taxon>
        <taxon>Bacillati</taxon>
        <taxon>Actinomycetota</taxon>
        <taxon>Actinomycetes</taxon>
        <taxon>Mycobacteriales</taxon>
        <taxon>Mycobacteriaceae</taxon>
        <taxon>Mycobacterium</taxon>
        <taxon>Mycobacterium ulcerans group</taxon>
    </lineage>
</organism>
<proteinExistence type="predicted"/>
<evidence type="ECO:0000313" key="2">
    <source>
        <dbReference type="Proteomes" id="UP000257451"/>
    </source>
</evidence>
<dbReference type="Proteomes" id="UP000257451">
    <property type="component" value="Unassembled WGS sequence"/>
</dbReference>
<sequence>MGFSDLIIRYRTFTSQLGVSLMQLGATLSSTDNANGIQLAKFNSDDVLPMNFAPPIGPELVSPEELPAAWAYKRFRDLEEKESYRSTLLAELTKAFEILSPQDAATATAGLQDLLGQMAEQGAVVLADIVESDAFLELVARYDEIMAQEGSGSFIHRFVDLRRTVGLLTDPEVNNPMVHPLMITLISYAVGGPIRMVDARAKDAEPLSVLAQDNMLHIDNTPFNDEYKIIVTWRRGTAKGPAGQNFTFLPGTHQLARTCFVNEAGEPWSSENASIFTTTERIRRVFDAQMQLRDQDRPVVIEVSDSERPLSTVFAAGSLVHHRFRTASGNARSCIIMAFHRVADNPGRLVSDVEDTPSASLSELLTSGVPDESYQQRFITTLCAAAGQIAELLAKWKSTPERPVPLPLQERQIDGRRFEEWISASTEAPPVQEIRNREQPIPYGEVLSSEEFFDLVWRLMRFDKHGPLDLVLYHDNREEPRKWARNLIREMSADRLRERLSGWSADLGHHRPADCLRPLQVHALVSEVLRTLPLDGNQTPPADWDNDMLGMSPAAAARSVRQLLEDIAEAVLRCEDMPAYLSTSLFAFWIVDSAYSLDGRRNLVVQDCTRRLLRHYVMLALTAMPEAPVA</sequence>
<accession>A0A3E2N2G9</accession>
<protein>
    <submittedName>
        <fullName evidence="1">Uncharacterized protein</fullName>
    </submittedName>
</protein>
<name>A0A3E2N2G9_MYCMR</name>